<dbReference type="InParanoid" id="D8ICJ4"/>
<dbReference type="InterPro" id="IPR051396">
    <property type="entry name" value="Bact_Antivir_Def_Nuclease"/>
</dbReference>
<reference evidence="3 4" key="1">
    <citation type="journal article" date="2010" name="PLoS ONE">
        <title>The complete genome sequence of the pathogenic intestinal spirochete Brachyspira pilosicoli and comparison with other Brachyspira genomes.</title>
        <authorList>
            <person name="Wanchanthuek P."/>
            <person name="Bellgard M.I."/>
            <person name="La T."/>
            <person name="Ryan K."/>
            <person name="Moolhuijzen P."/>
            <person name="Chapman B."/>
            <person name="Black M."/>
            <person name="Schibeci D."/>
            <person name="Hunter A."/>
            <person name="Barrero R."/>
            <person name="Phillips N.D."/>
            <person name="Hampson D.J."/>
        </authorList>
    </citation>
    <scope>NUCLEOTIDE SEQUENCE [LARGE SCALE GENOMIC DNA]</scope>
    <source>
        <strain evidence="4">ATCC BAA-1826 / 95/1000</strain>
    </source>
</reference>
<accession>D8ICJ4</accession>
<protein>
    <recommendedName>
        <fullName evidence="2">ATPase AAA-type core domain-containing protein</fullName>
    </recommendedName>
</protein>
<dbReference type="KEGG" id="bpo:BP951000_0869"/>
<evidence type="ECO:0000259" key="2">
    <source>
        <dbReference type="Pfam" id="PF13304"/>
    </source>
</evidence>
<dbReference type="Pfam" id="PF13304">
    <property type="entry name" value="AAA_21"/>
    <property type="match status" value="1"/>
</dbReference>
<feature type="coiled-coil region" evidence="1">
    <location>
        <begin position="243"/>
        <end position="306"/>
    </location>
</feature>
<dbReference type="eggNOG" id="COG3910">
    <property type="taxonomic scope" value="Bacteria"/>
</dbReference>
<evidence type="ECO:0000313" key="3">
    <source>
        <dbReference type="EMBL" id="ADK30867.1"/>
    </source>
</evidence>
<gene>
    <name evidence="3" type="ordered locus">BP951000_0869</name>
</gene>
<keyword evidence="4" id="KW-1185">Reference proteome</keyword>
<feature type="domain" description="ATPase AAA-type core" evidence="2">
    <location>
        <begin position="310"/>
        <end position="376"/>
    </location>
</feature>
<dbReference type="PANTHER" id="PTHR43581:SF2">
    <property type="entry name" value="EXCINUCLEASE ATPASE SUBUNIT"/>
    <property type="match status" value="1"/>
</dbReference>
<dbReference type="InterPro" id="IPR003959">
    <property type="entry name" value="ATPase_AAA_core"/>
</dbReference>
<dbReference type="GO" id="GO:0016887">
    <property type="term" value="F:ATP hydrolysis activity"/>
    <property type="evidence" value="ECO:0007669"/>
    <property type="project" value="InterPro"/>
</dbReference>
<dbReference type="GO" id="GO:0005524">
    <property type="term" value="F:ATP binding"/>
    <property type="evidence" value="ECO:0007669"/>
    <property type="project" value="InterPro"/>
</dbReference>
<dbReference type="PANTHER" id="PTHR43581">
    <property type="entry name" value="ATP/GTP PHOSPHATASE"/>
    <property type="match status" value="1"/>
</dbReference>
<proteinExistence type="predicted"/>
<dbReference type="STRING" id="759914.BP951000_0869"/>
<keyword evidence="1" id="KW-0175">Coiled coil</keyword>
<dbReference type="EMBL" id="CP002025">
    <property type="protein sequence ID" value="ADK30867.1"/>
    <property type="molecule type" value="Genomic_DNA"/>
</dbReference>
<dbReference type="SUPFAM" id="SSF52540">
    <property type="entry name" value="P-loop containing nucleoside triphosphate hydrolases"/>
    <property type="match status" value="1"/>
</dbReference>
<dbReference type="Gene3D" id="3.40.50.300">
    <property type="entry name" value="P-loop containing nucleotide triphosphate hydrolases"/>
    <property type="match status" value="1"/>
</dbReference>
<evidence type="ECO:0000313" key="4">
    <source>
        <dbReference type="Proteomes" id="UP000000332"/>
    </source>
</evidence>
<dbReference type="HOGENOM" id="CLU_028965_0_1_12"/>
<dbReference type="AlphaFoldDB" id="D8ICJ4"/>
<sequence length="467" mass="54766">MAHEHWDDFGYQNLYEVHYVNNNMEYYYLGETKIMSVKSNTTIEKILIENDYKYLDDSCASIGLFNFYENLMSLDDDIKKYLLEVIKDCIYNPSIFNKFEDSIVMKTSLLRDTNYEDIKKEYSQMIFQNQYINTRFSLGIKLDRDIDDKIIIDVHPDSTPPTNIHAFIGRNSSGKTQLLEAIFKYYYNYINDLSYYDDNIENNFYTKLQLFNIRFKQIIYIPININNDLKDIMNTKNRDIKIIDRYDNNIDDLEKSLKICLNNKITEKLWKNTIKKLETDPLFKELELANIDKDDIEQSIKDIINKYKKSSSGHKFILLTITKIVEMITPKSLVIIDEPENHLHPPLLASLIRAMSYFLIQRNGFAILATHSPVVLQEIPKSCVYVLNRFGNEISIRKPSIETFAENIGTLTREVFRLEVENSGFYEALKEEVNNGESYEGILKKYDNQIGLEGRSIIATLLANKDY</sequence>
<dbReference type="InterPro" id="IPR027417">
    <property type="entry name" value="P-loop_NTPase"/>
</dbReference>
<evidence type="ECO:0000256" key="1">
    <source>
        <dbReference type="SAM" id="Coils"/>
    </source>
</evidence>
<organism evidence="3 4">
    <name type="scientific">Brachyspira pilosicoli (strain ATCC BAA-1826 / 95/1000)</name>
    <dbReference type="NCBI Taxonomy" id="759914"/>
    <lineage>
        <taxon>Bacteria</taxon>
        <taxon>Pseudomonadati</taxon>
        <taxon>Spirochaetota</taxon>
        <taxon>Spirochaetia</taxon>
        <taxon>Brachyspirales</taxon>
        <taxon>Brachyspiraceae</taxon>
        <taxon>Brachyspira</taxon>
    </lineage>
</organism>
<name>D8ICJ4_BRAP9</name>
<dbReference type="Proteomes" id="UP000000332">
    <property type="component" value="Chromosome"/>
</dbReference>